<sequence length="504" mass="57077">MKISLLLISLFVYFNSISQNIIFPDSILKKRLIQNGVDTNQDGEISINEATPVKSLDISYGVLTRKIKDLGGLEYFTNLDSLDCSNNRLTSIPTNMLNNLEYLSCGTNYLTKLDLSHKTKLKFLDATGLQYLDSLNFGTNDSLKEVVLHYPLVNNDIDFSGLPNLEKLDYLYPRNLDLTNNSKLKYLFCPSPSGIIDVSNNPNLEYLYTSNQRNLDLRNSPKLKFLRCIGIYVNKKLDSINLSKNINLEHLELQFNNLKNIDLSNNTALQFIHLSFNQLSDVDFSNNINTKQLNCIGFKLEAIDVTGLTVLDSLSTGNFIHSINLLDRIDVSTNINLKKLYVQNSNLTVLDVSNNQLLEKIYFGGNDIDSLNLCNNSLINYLHFEESPNLSHIFIPDTNSKPAVHHAGSNNWKFYQCEPIGIKKNTVETSINLYPNPTLTELHIDGIDLTKGFQYEIINIDSEKVLSGKLIGKSIYVESLPPSIYIVRIVSENDFFVSKKFIKK</sequence>
<dbReference type="InterPro" id="IPR032675">
    <property type="entry name" value="LRR_dom_sf"/>
</dbReference>
<evidence type="ECO:0000256" key="1">
    <source>
        <dbReference type="ARBA" id="ARBA00022614"/>
    </source>
</evidence>
<protein>
    <submittedName>
        <fullName evidence="4">T9SS type A sorting domain-containing protein</fullName>
    </submittedName>
</protein>
<accession>A0A6N9NQN2</accession>
<comment type="caution">
    <text evidence="4">The sequence shown here is derived from an EMBL/GenBank/DDBJ whole genome shotgun (WGS) entry which is preliminary data.</text>
</comment>
<dbReference type="InterPro" id="IPR025875">
    <property type="entry name" value="Leu-rich_rpt_4"/>
</dbReference>
<gene>
    <name evidence="4" type="ORF">GQN54_14765</name>
</gene>
<dbReference type="EMBL" id="WWNE01000018">
    <property type="protein sequence ID" value="NBG67387.1"/>
    <property type="molecule type" value="Genomic_DNA"/>
</dbReference>
<dbReference type="SUPFAM" id="SSF52058">
    <property type="entry name" value="L domain-like"/>
    <property type="match status" value="1"/>
</dbReference>
<organism evidence="4 5">
    <name type="scientific">Acidiluteibacter ferrifornacis</name>
    <dbReference type="NCBI Taxonomy" id="2692424"/>
    <lineage>
        <taxon>Bacteria</taxon>
        <taxon>Pseudomonadati</taxon>
        <taxon>Bacteroidota</taxon>
        <taxon>Flavobacteriia</taxon>
        <taxon>Flavobacteriales</taxon>
        <taxon>Cryomorphaceae</taxon>
        <taxon>Acidiluteibacter</taxon>
    </lineage>
</organism>
<dbReference type="InterPro" id="IPR052574">
    <property type="entry name" value="CDIRP"/>
</dbReference>
<reference evidence="4 5" key="1">
    <citation type="submission" date="2019-12" db="EMBL/GenBank/DDBJ databases">
        <authorList>
            <person name="Zhao J."/>
        </authorList>
    </citation>
    <scope>NUCLEOTIDE SEQUENCE [LARGE SCALE GENOMIC DNA]</scope>
    <source>
        <strain evidence="4 5">S-15</strain>
    </source>
</reference>
<dbReference type="InterPro" id="IPR026444">
    <property type="entry name" value="Secre_tail"/>
</dbReference>
<dbReference type="InterPro" id="IPR001611">
    <property type="entry name" value="Leu-rich_rpt"/>
</dbReference>
<dbReference type="NCBIfam" id="TIGR04183">
    <property type="entry name" value="Por_Secre_tail"/>
    <property type="match status" value="1"/>
</dbReference>
<keyword evidence="5" id="KW-1185">Reference proteome</keyword>
<dbReference type="RefSeq" id="WP_160634334.1">
    <property type="nucleotide sequence ID" value="NZ_WWNE01000018.1"/>
</dbReference>
<keyword evidence="1" id="KW-0433">Leucine-rich repeat</keyword>
<dbReference type="PANTHER" id="PTHR47566">
    <property type="match status" value="1"/>
</dbReference>
<dbReference type="Proteomes" id="UP000470771">
    <property type="component" value="Unassembled WGS sequence"/>
</dbReference>
<dbReference type="Gene3D" id="3.80.10.10">
    <property type="entry name" value="Ribonuclease Inhibitor"/>
    <property type="match status" value="2"/>
</dbReference>
<evidence type="ECO:0000313" key="4">
    <source>
        <dbReference type="EMBL" id="NBG67387.1"/>
    </source>
</evidence>
<dbReference type="GO" id="GO:0035591">
    <property type="term" value="F:signaling adaptor activity"/>
    <property type="evidence" value="ECO:0007669"/>
    <property type="project" value="TreeGrafter"/>
</dbReference>
<evidence type="ECO:0000313" key="5">
    <source>
        <dbReference type="Proteomes" id="UP000470771"/>
    </source>
</evidence>
<keyword evidence="2" id="KW-0732">Signal</keyword>
<proteinExistence type="predicted"/>
<dbReference type="AlphaFoldDB" id="A0A6N9NQN2"/>
<evidence type="ECO:0000256" key="3">
    <source>
        <dbReference type="ARBA" id="ARBA00022737"/>
    </source>
</evidence>
<dbReference type="PANTHER" id="PTHR47566:SF1">
    <property type="entry name" value="PROTEIN NUD1"/>
    <property type="match status" value="1"/>
</dbReference>
<evidence type="ECO:0000256" key="2">
    <source>
        <dbReference type="ARBA" id="ARBA00022729"/>
    </source>
</evidence>
<dbReference type="PROSITE" id="PS51450">
    <property type="entry name" value="LRR"/>
    <property type="match status" value="2"/>
</dbReference>
<name>A0A6N9NQN2_9FLAO</name>
<dbReference type="Pfam" id="PF12799">
    <property type="entry name" value="LRR_4"/>
    <property type="match status" value="1"/>
</dbReference>
<keyword evidence="3" id="KW-0677">Repeat</keyword>